<reference evidence="3 4" key="1">
    <citation type="journal article" date="2019" name="Nat. Med.">
        <title>A library of human gut bacterial isolates paired with longitudinal multiomics data enables mechanistic microbiome research.</title>
        <authorList>
            <person name="Poyet M."/>
            <person name="Groussin M."/>
            <person name="Gibbons S.M."/>
            <person name="Avila-Pacheco J."/>
            <person name="Jiang X."/>
            <person name="Kearney S.M."/>
            <person name="Perrotta A.R."/>
            <person name="Berdy B."/>
            <person name="Zhao S."/>
            <person name="Lieberman T.D."/>
            <person name="Swanson P.K."/>
            <person name="Smith M."/>
            <person name="Roesemann S."/>
            <person name="Alexander J.E."/>
            <person name="Rich S.A."/>
            <person name="Livny J."/>
            <person name="Vlamakis H."/>
            <person name="Clish C."/>
            <person name="Bullock K."/>
            <person name="Deik A."/>
            <person name="Scott J."/>
            <person name="Pierce K.A."/>
            <person name="Xavier R.J."/>
            <person name="Alm E.J."/>
        </authorList>
    </citation>
    <scope>NUCLEOTIDE SEQUENCE [LARGE SCALE GENOMIC DNA]</scope>
    <source>
        <strain evidence="3 4">BIOML-A160</strain>
    </source>
</reference>
<evidence type="ECO:0000313" key="3">
    <source>
        <dbReference type="EMBL" id="KAB4451110.1"/>
    </source>
</evidence>
<dbReference type="AlphaFoldDB" id="A0A679HPX0"/>
<evidence type="ECO:0000313" key="2">
    <source>
        <dbReference type="EMBL" id="BCA50878.1"/>
    </source>
</evidence>
<sequence>MNLVSLRDSPQYLERAIAYFQSKWGNENTKMVYDNCFRHSLNAENPIPQWYLLMNGDEIIGCAGLTSNDFNSRADLYPWLVALFIEEKYRGNHYANLLIEQAKKDTLKFGFSKLYLSTSHTSYYERLGFTYIGDCWHPWGESSRVYEIILKVNDRAKDRITL</sequence>
<dbReference type="EMBL" id="WCRW01000023">
    <property type="protein sequence ID" value="KAB4451110.1"/>
    <property type="molecule type" value="Genomic_DNA"/>
</dbReference>
<dbReference type="InterPro" id="IPR016181">
    <property type="entry name" value="Acyl_CoA_acyltransferase"/>
</dbReference>
<proteinExistence type="predicted"/>
<feature type="domain" description="N-acetyltransferase" evidence="1">
    <location>
        <begin position="1"/>
        <end position="153"/>
    </location>
</feature>
<evidence type="ECO:0000259" key="1">
    <source>
        <dbReference type="PROSITE" id="PS51186"/>
    </source>
</evidence>
<dbReference type="Gene3D" id="3.40.630.30">
    <property type="match status" value="1"/>
</dbReference>
<gene>
    <name evidence="2" type="ORF">BatF92_28200</name>
    <name evidence="3" type="ORF">GAN75_23740</name>
</gene>
<accession>A0A679HPX0</accession>
<dbReference type="SUPFAM" id="SSF55729">
    <property type="entry name" value="Acyl-CoA N-acyltransferases (Nat)"/>
    <property type="match status" value="1"/>
</dbReference>
<dbReference type="CDD" id="cd04301">
    <property type="entry name" value="NAT_SF"/>
    <property type="match status" value="1"/>
</dbReference>
<organism evidence="2 5">
    <name type="scientific">Bacteroides thetaiotaomicron</name>
    <dbReference type="NCBI Taxonomy" id="818"/>
    <lineage>
        <taxon>Bacteria</taxon>
        <taxon>Pseudomonadati</taxon>
        <taxon>Bacteroidota</taxon>
        <taxon>Bacteroidia</taxon>
        <taxon>Bacteroidales</taxon>
        <taxon>Bacteroidaceae</taxon>
        <taxon>Bacteroides</taxon>
    </lineage>
</organism>
<dbReference type="EMBL" id="AP022660">
    <property type="protein sequence ID" value="BCA50878.1"/>
    <property type="molecule type" value="Genomic_DNA"/>
</dbReference>
<dbReference type="RefSeq" id="WP_022470979.1">
    <property type="nucleotide sequence ID" value="NZ_AP022660.1"/>
</dbReference>
<dbReference type="InterPro" id="IPR000182">
    <property type="entry name" value="GNAT_dom"/>
</dbReference>
<dbReference type="PROSITE" id="PS51186">
    <property type="entry name" value="GNAT"/>
    <property type="match status" value="1"/>
</dbReference>
<keyword evidence="2" id="KW-0808">Transferase</keyword>
<evidence type="ECO:0000313" key="4">
    <source>
        <dbReference type="Proteomes" id="UP000436825"/>
    </source>
</evidence>
<name>A0A679HPX0_BACT4</name>
<dbReference type="Pfam" id="PF00583">
    <property type="entry name" value="Acetyltransf_1"/>
    <property type="match status" value="1"/>
</dbReference>
<evidence type="ECO:0000313" key="5">
    <source>
        <dbReference type="Proteomes" id="UP000500882"/>
    </source>
</evidence>
<dbReference type="Proteomes" id="UP000436825">
    <property type="component" value="Unassembled WGS sequence"/>
</dbReference>
<dbReference type="Proteomes" id="UP000500882">
    <property type="component" value="Chromosome"/>
</dbReference>
<dbReference type="GO" id="GO:0016747">
    <property type="term" value="F:acyltransferase activity, transferring groups other than amino-acyl groups"/>
    <property type="evidence" value="ECO:0007669"/>
    <property type="project" value="InterPro"/>
</dbReference>
<reference evidence="2 5" key="2">
    <citation type="submission" date="2020-02" db="EMBL/GenBank/DDBJ databases">
        <title>Whole-genome sequencing and comparative analysis of the genomes of Bacteroides thetaiotaomicron and Escherichia coli isolated from a healthy resident in Vietnam.</title>
        <authorList>
            <person name="Mohsin M."/>
            <person name="Tanaka K."/>
            <person name="Kawahara R."/>
            <person name="Kondo S."/>
            <person name="Noguchi H."/>
            <person name="Motooka D."/>
            <person name="Nakamura S."/>
            <person name="Khong D.T."/>
            <person name="Nguyen T.N."/>
            <person name="Tran H.T."/>
            <person name="Yamamoto Y."/>
        </authorList>
    </citation>
    <scope>NUCLEOTIDE SEQUENCE [LARGE SCALE GENOMIC DNA]</scope>
    <source>
        <strain evidence="2 5">F9-2</strain>
    </source>
</reference>
<protein>
    <submittedName>
        <fullName evidence="2 3">N-acetyltransferase</fullName>
    </submittedName>
</protein>